<evidence type="ECO:0000313" key="2">
    <source>
        <dbReference type="Proteomes" id="UP001062846"/>
    </source>
</evidence>
<reference evidence="1" key="1">
    <citation type="submission" date="2022-02" db="EMBL/GenBank/DDBJ databases">
        <title>Plant Genome Project.</title>
        <authorList>
            <person name="Zhang R.-G."/>
        </authorList>
    </citation>
    <scope>NUCLEOTIDE SEQUENCE</scope>
    <source>
        <strain evidence="1">AT1</strain>
    </source>
</reference>
<organism evidence="1 2">
    <name type="scientific">Rhododendron molle</name>
    <name type="common">Chinese azalea</name>
    <name type="synonym">Azalea mollis</name>
    <dbReference type="NCBI Taxonomy" id="49168"/>
    <lineage>
        <taxon>Eukaryota</taxon>
        <taxon>Viridiplantae</taxon>
        <taxon>Streptophyta</taxon>
        <taxon>Embryophyta</taxon>
        <taxon>Tracheophyta</taxon>
        <taxon>Spermatophyta</taxon>
        <taxon>Magnoliopsida</taxon>
        <taxon>eudicotyledons</taxon>
        <taxon>Gunneridae</taxon>
        <taxon>Pentapetalae</taxon>
        <taxon>asterids</taxon>
        <taxon>Ericales</taxon>
        <taxon>Ericaceae</taxon>
        <taxon>Ericoideae</taxon>
        <taxon>Rhodoreae</taxon>
        <taxon>Rhododendron</taxon>
    </lineage>
</organism>
<keyword evidence="2" id="KW-1185">Reference proteome</keyword>
<sequence length="80" mass="8889">MVHLGKSKLGLASSLVKNRKLWGSSLYSITPVQGWCLYPITSVHGVVLVPVYPWFVRVVLIPDYPSSWGGTCARLPSVRY</sequence>
<dbReference type="Proteomes" id="UP001062846">
    <property type="component" value="Chromosome 6"/>
</dbReference>
<gene>
    <name evidence="1" type="ORF">RHMOL_Rhmol06G0187000</name>
</gene>
<evidence type="ECO:0000313" key="1">
    <source>
        <dbReference type="EMBL" id="KAI8551454.1"/>
    </source>
</evidence>
<accession>A0ACC0NF80</accession>
<proteinExistence type="predicted"/>
<dbReference type="EMBL" id="CM046393">
    <property type="protein sequence ID" value="KAI8551454.1"/>
    <property type="molecule type" value="Genomic_DNA"/>
</dbReference>
<comment type="caution">
    <text evidence="1">The sequence shown here is derived from an EMBL/GenBank/DDBJ whole genome shotgun (WGS) entry which is preliminary data.</text>
</comment>
<protein>
    <submittedName>
        <fullName evidence="1">Uncharacterized protein</fullName>
    </submittedName>
</protein>
<name>A0ACC0NF80_RHOML</name>